<evidence type="ECO:0000256" key="9">
    <source>
        <dbReference type="SAM" id="Phobius"/>
    </source>
</evidence>
<dbReference type="PANTHER" id="PTHR43394">
    <property type="entry name" value="ATP-DEPENDENT PERMEASE MDL1, MITOCHONDRIAL"/>
    <property type="match status" value="1"/>
</dbReference>
<dbReference type="EMBL" id="MPDK01000026">
    <property type="protein sequence ID" value="PWI56791.1"/>
    <property type="molecule type" value="Genomic_DNA"/>
</dbReference>
<protein>
    <submittedName>
        <fullName evidence="12">Multidrug ABC transporter ATP-binding protein</fullName>
    </submittedName>
</protein>
<evidence type="ECO:0000313" key="12">
    <source>
        <dbReference type="EMBL" id="PWI56791.1"/>
    </source>
</evidence>
<dbReference type="InterPro" id="IPR003439">
    <property type="entry name" value="ABC_transporter-like_ATP-bd"/>
</dbReference>
<accession>A0A2U3D685</accession>
<dbReference type="InterPro" id="IPR039421">
    <property type="entry name" value="Type_1_exporter"/>
</dbReference>
<gene>
    <name evidence="12" type="ORF">BM613_11975</name>
</gene>
<dbReference type="PROSITE" id="PS50893">
    <property type="entry name" value="ABC_TRANSPORTER_2"/>
    <property type="match status" value="1"/>
</dbReference>
<dbReference type="FunFam" id="1.20.1560.10:FF:000040">
    <property type="entry name" value="Multidrug ABC transporter ATP-binding protein"/>
    <property type="match status" value="1"/>
</dbReference>
<dbReference type="PROSITE" id="PS50929">
    <property type="entry name" value="ABC_TM1F"/>
    <property type="match status" value="1"/>
</dbReference>
<feature type="domain" description="ABC transporter" evidence="10">
    <location>
        <begin position="337"/>
        <end position="572"/>
    </location>
</feature>
<dbReference type="SMART" id="SM00382">
    <property type="entry name" value="AAA"/>
    <property type="match status" value="1"/>
</dbReference>
<dbReference type="Gene3D" id="1.20.1560.10">
    <property type="entry name" value="ABC transporter type 1, transmembrane domain"/>
    <property type="match status" value="1"/>
</dbReference>
<keyword evidence="8 9" id="KW-0472">Membrane</keyword>
<feature type="transmembrane region" description="Helical" evidence="9">
    <location>
        <begin position="245"/>
        <end position="263"/>
    </location>
</feature>
<dbReference type="SUPFAM" id="SSF90123">
    <property type="entry name" value="ABC transporter transmembrane region"/>
    <property type="match status" value="1"/>
</dbReference>
<dbReference type="InterPro" id="IPR036640">
    <property type="entry name" value="ABC1_TM_sf"/>
</dbReference>
<evidence type="ECO:0000259" key="10">
    <source>
        <dbReference type="PROSITE" id="PS50893"/>
    </source>
</evidence>
<dbReference type="GO" id="GO:0005886">
    <property type="term" value="C:plasma membrane"/>
    <property type="evidence" value="ECO:0007669"/>
    <property type="project" value="UniProtKB-SubCell"/>
</dbReference>
<comment type="subcellular location">
    <subcellularLocation>
        <location evidence="1">Cell membrane</location>
        <topology evidence="1">Multi-pass membrane protein</topology>
    </subcellularLocation>
</comment>
<evidence type="ECO:0000313" key="13">
    <source>
        <dbReference type="Proteomes" id="UP000245380"/>
    </source>
</evidence>
<evidence type="ECO:0000256" key="4">
    <source>
        <dbReference type="ARBA" id="ARBA00022692"/>
    </source>
</evidence>
<feature type="transmembrane region" description="Helical" evidence="9">
    <location>
        <begin position="130"/>
        <end position="149"/>
    </location>
</feature>
<dbReference type="GO" id="GO:0005524">
    <property type="term" value="F:ATP binding"/>
    <property type="evidence" value="ECO:0007669"/>
    <property type="project" value="UniProtKB-KW"/>
</dbReference>
<dbReference type="Gene3D" id="3.40.50.300">
    <property type="entry name" value="P-loop containing nucleotide triphosphate hydrolases"/>
    <property type="match status" value="1"/>
</dbReference>
<evidence type="ECO:0000256" key="1">
    <source>
        <dbReference type="ARBA" id="ARBA00004651"/>
    </source>
</evidence>
<dbReference type="PANTHER" id="PTHR43394:SF1">
    <property type="entry name" value="ATP-BINDING CASSETTE SUB-FAMILY B MEMBER 10, MITOCHONDRIAL"/>
    <property type="match status" value="1"/>
</dbReference>
<evidence type="ECO:0000256" key="8">
    <source>
        <dbReference type="ARBA" id="ARBA00023136"/>
    </source>
</evidence>
<reference evidence="12 13" key="1">
    <citation type="submission" date="2016-11" db="EMBL/GenBank/DDBJ databases">
        <title>Comparative genomics of Acidibacillus ferroxidans species.</title>
        <authorList>
            <person name="Oliveira G."/>
            <person name="Nunes G."/>
            <person name="Oliveira R."/>
            <person name="Araujo F."/>
            <person name="Salim A."/>
            <person name="Scholte L."/>
            <person name="Morais D."/>
            <person name="Nancucheo I."/>
            <person name="Johnson D.B."/>
            <person name="Grail B."/>
            <person name="Bittencourt J."/>
            <person name="Valadares R."/>
        </authorList>
    </citation>
    <scope>NUCLEOTIDE SEQUENCE [LARGE SCALE GENOMIC DNA]</scope>
    <source>
        <strain evidence="12 13">Y002</strain>
    </source>
</reference>
<name>A0A2U3D685_SULT2</name>
<dbReference type="Pfam" id="PF00005">
    <property type="entry name" value="ABC_tran"/>
    <property type="match status" value="1"/>
</dbReference>
<dbReference type="Pfam" id="PF00664">
    <property type="entry name" value="ABC_membrane"/>
    <property type="match status" value="1"/>
</dbReference>
<keyword evidence="4 9" id="KW-0812">Transmembrane</keyword>
<feature type="transmembrane region" description="Helical" evidence="9">
    <location>
        <begin position="51"/>
        <end position="78"/>
    </location>
</feature>
<dbReference type="SUPFAM" id="SSF52540">
    <property type="entry name" value="P-loop containing nucleoside triphosphate hydrolases"/>
    <property type="match status" value="1"/>
</dbReference>
<evidence type="ECO:0000256" key="6">
    <source>
        <dbReference type="ARBA" id="ARBA00022840"/>
    </source>
</evidence>
<feature type="transmembrane region" description="Helical" evidence="9">
    <location>
        <begin position="12"/>
        <end position="31"/>
    </location>
</feature>
<feature type="transmembrane region" description="Helical" evidence="9">
    <location>
        <begin position="155"/>
        <end position="174"/>
    </location>
</feature>
<dbReference type="Proteomes" id="UP000245380">
    <property type="component" value="Unassembled WGS sequence"/>
</dbReference>
<keyword evidence="13" id="KW-1185">Reference proteome</keyword>
<evidence type="ECO:0000256" key="7">
    <source>
        <dbReference type="ARBA" id="ARBA00022989"/>
    </source>
</evidence>
<dbReference type="InterPro" id="IPR027417">
    <property type="entry name" value="P-loop_NTPase"/>
</dbReference>
<proteinExistence type="predicted"/>
<dbReference type="CDD" id="cd18548">
    <property type="entry name" value="ABC_6TM_Tm287_like"/>
    <property type="match status" value="1"/>
</dbReference>
<keyword evidence="6 12" id="KW-0067">ATP-binding</keyword>
<keyword evidence="2" id="KW-0813">Transport</keyword>
<dbReference type="RefSeq" id="WP_109431434.1">
    <property type="nucleotide sequence ID" value="NZ_MPDK01000026.1"/>
</dbReference>
<dbReference type="InterPro" id="IPR017871">
    <property type="entry name" value="ABC_transporter-like_CS"/>
</dbReference>
<evidence type="ECO:0000259" key="11">
    <source>
        <dbReference type="PROSITE" id="PS50929"/>
    </source>
</evidence>
<keyword evidence="7 9" id="KW-1133">Transmembrane helix</keyword>
<dbReference type="InterPro" id="IPR003593">
    <property type="entry name" value="AAA+_ATPase"/>
</dbReference>
<evidence type="ECO:0000256" key="3">
    <source>
        <dbReference type="ARBA" id="ARBA00022475"/>
    </source>
</evidence>
<feature type="transmembrane region" description="Helical" evidence="9">
    <location>
        <begin position="275"/>
        <end position="296"/>
    </location>
</feature>
<dbReference type="FunFam" id="3.40.50.300:FF:000854">
    <property type="entry name" value="Multidrug ABC transporter ATP-binding protein"/>
    <property type="match status" value="1"/>
</dbReference>
<dbReference type="GO" id="GO:0015421">
    <property type="term" value="F:ABC-type oligopeptide transporter activity"/>
    <property type="evidence" value="ECO:0007669"/>
    <property type="project" value="TreeGrafter"/>
</dbReference>
<dbReference type="OrthoDB" id="9770415at2"/>
<comment type="caution">
    <text evidence="12">The sequence shown here is derived from an EMBL/GenBank/DDBJ whole genome shotgun (WGS) entry which is preliminary data.</text>
</comment>
<organism evidence="12 13">
    <name type="scientific">Sulfoacidibacillus thermotolerans</name>
    <name type="common">Acidibacillus sulfuroxidans</name>
    <dbReference type="NCBI Taxonomy" id="1765684"/>
    <lineage>
        <taxon>Bacteria</taxon>
        <taxon>Bacillati</taxon>
        <taxon>Bacillota</taxon>
        <taxon>Bacilli</taxon>
        <taxon>Bacillales</taxon>
        <taxon>Alicyclobacillaceae</taxon>
        <taxon>Sulfoacidibacillus</taxon>
    </lineage>
</organism>
<evidence type="ECO:0000256" key="2">
    <source>
        <dbReference type="ARBA" id="ARBA00022448"/>
    </source>
</evidence>
<feature type="domain" description="ABC transmembrane type-1" evidence="11">
    <location>
        <begin position="21"/>
        <end position="298"/>
    </location>
</feature>
<evidence type="ECO:0000256" key="5">
    <source>
        <dbReference type="ARBA" id="ARBA00022741"/>
    </source>
</evidence>
<dbReference type="AlphaFoldDB" id="A0A2U3D685"/>
<dbReference type="PROSITE" id="PS00211">
    <property type="entry name" value="ABC_TRANSPORTER_1"/>
    <property type="match status" value="1"/>
</dbReference>
<keyword evidence="5" id="KW-0547">Nucleotide-binding</keyword>
<sequence length="580" mass="64467">MKKLFPYFKTFRVAVAVELMLIFLQSLSMLYLPNLMSDMVDQGILHADTSYILQIGGWMLFVSFLGMGCSVLASLVAARVSAGFGKILRQEVFSHVEALSLQGFDQLGTSSLITRTTNDITQVQRFVNMALRMMVMAPMTAIGGILMAVSTDAQLSWILLVAIPLLTLILFFTLRKGIRLFQIMQRKIDQIHRIVRENLSGIRVIRSFNRVAYERKRFEKANRELTDTAIAVNHIMAALMPSMMLIMNFSTIAILWFGGIRLNNGQMQIGSLMAFIQYVMQILFSVMMVSMMFFMIPRASASAARVNEVLELTPEVQDDNGVQRGEQGVFSQDALEIEFQKVSFRYPGAEQPAVEDISFRVKPGGITAIIGGTGSGKSTLLHLLLRFYEEDTGKILVGGIDVREWPRQELRARIGFVPQKSILFSGSVEENIRYGNNDASDDEVWRAARIAQATDFIAAMKNGLQSHIAERGANVSGGQKQRLAIARALVKKVPIYLFDDSFSALDLKTDAQLRAALKKEVRDATVLLVAQRVSTVMDADQIIVLDNGKIAGIGTHEQLLETSAIYQEIVNSQLAEGEIA</sequence>
<dbReference type="InterPro" id="IPR011527">
    <property type="entry name" value="ABC1_TM_dom"/>
</dbReference>
<keyword evidence="3" id="KW-1003">Cell membrane</keyword>
<dbReference type="GO" id="GO:0016887">
    <property type="term" value="F:ATP hydrolysis activity"/>
    <property type="evidence" value="ECO:0007669"/>
    <property type="project" value="InterPro"/>
</dbReference>